<dbReference type="EMBL" id="GGEC01004877">
    <property type="protein sequence ID" value="MBW85360.1"/>
    <property type="molecule type" value="Transcribed_RNA"/>
</dbReference>
<dbReference type="SUPFAM" id="SSF55961">
    <property type="entry name" value="Bet v1-like"/>
    <property type="match status" value="1"/>
</dbReference>
<evidence type="ECO:0000313" key="1">
    <source>
        <dbReference type="EMBL" id="MBW85360.1"/>
    </source>
</evidence>
<accession>A0A2P2IVW8</accession>
<dbReference type="InterPro" id="IPR023393">
    <property type="entry name" value="START-like_dom_sf"/>
</dbReference>
<dbReference type="AlphaFoldDB" id="A0A2P2IVW8"/>
<organism evidence="1">
    <name type="scientific">Rhizophora mucronata</name>
    <name type="common">Asiatic mangrove</name>
    <dbReference type="NCBI Taxonomy" id="61149"/>
    <lineage>
        <taxon>Eukaryota</taxon>
        <taxon>Viridiplantae</taxon>
        <taxon>Streptophyta</taxon>
        <taxon>Embryophyta</taxon>
        <taxon>Tracheophyta</taxon>
        <taxon>Spermatophyta</taxon>
        <taxon>Magnoliopsida</taxon>
        <taxon>eudicotyledons</taxon>
        <taxon>Gunneridae</taxon>
        <taxon>Pentapetalae</taxon>
        <taxon>rosids</taxon>
        <taxon>fabids</taxon>
        <taxon>Malpighiales</taxon>
        <taxon>Rhizophoraceae</taxon>
        <taxon>Rhizophora</taxon>
    </lineage>
</organism>
<reference evidence="1" key="1">
    <citation type="submission" date="2018-02" db="EMBL/GenBank/DDBJ databases">
        <title>Rhizophora mucronata_Transcriptome.</title>
        <authorList>
            <person name="Meera S.P."/>
            <person name="Sreeshan A."/>
            <person name="Augustine A."/>
        </authorList>
    </citation>
    <scope>NUCLEOTIDE SEQUENCE</scope>
    <source>
        <tissue evidence="1">Leaf</tissue>
    </source>
</reference>
<name>A0A2P2IVW8_RHIMU</name>
<sequence length="81" mass="8835">MKGQLSQDTPVGAPASMVWSAYRGLELGRLINQLLGDVLGKTEVVEGDGGVGTIIKLTFPHGMRVVLCVKPLKWKLYFVHI</sequence>
<proteinExistence type="predicted"/>
<protein>
    <submittedName>
        <fullName evidence="1">Uncharacterized protein</fullName>
    </submittedName>
</protein>
<dbReference type="Gene3D" id="3.30.530.20">
    <property type="match status" value="1"/>
</dbReference>